<reference evidence="1 2" key="1">
    <citation type="journal article" date="2014" name="Genome Announc.">
        <title>Draft Genome Sequence of Magnetospirillum sp. Strain SO-1, a Freshwater Magnetotactic Bacterium Isolated from the Ol'khovka River, Russia.</title>
        <authorList>
            <person name="Grouzdev D.S."/>
            <person name="Dziuba M.V."/>
            <person name="Sukhacheva M.S."/>
            <person name="Mardanov A.V."/>
            <person name="Beletskiy A.V."/>
            <person name="Kuznetsov B.B."/>
            <person name="Skryabin K.G."/>
        </authorList>
    </citation>
    <scope>NUCLEOTIDE SEQUENCE [LARGE SCALE GENOMIC DNA]</scope>
    <source>
        <strain evidence="1 2">SO-1</strain>
    </source>
</reference>
<evidence type="ECO:0000313" key="1">
    <source>
        <dbReference type="EMBL" id="EME68489.1"/>
    </source>
</evidence>
<evidence type="ECO:0000313" key="2">
    <source>
        <dbReference type="Proteomes" id="UP000011744"/>
    </source>
</evidence>
<dbReference type="PATRIC" id="fig|1244869.3.peg.3613"/>
<comment type="caution">
    <text evidence="1">The sequence shown here is derived from an EMBL/GenBank/DDBJ whole genome shotgun (WGS) entry which is preliminary data.</text>
</comment>
<dbReference type="eggNOG" id="ENOG50341RA">
    <property type="taxonomic scope" value="Bacteria"/>
</dbReference>
<dbReference type="EMBL" id="AONQ01000063">
    <property type="protein sequence ID" value="EME68489.1"/>
    <property type="molecule type" value="Genomic_DNA"/>
</dbReference>
<dbReference type="STRING" id="1244869.H261_18065"/>
<gene>
    <name evidence="1" type="ORF">H261_18065</name>
</gene>
<dbReference type="AlphaFoldDB" id="M3A7M7"/>
<accession>M3A7M7</accession>
<keyword evidence="2" id="KW-1185">Reference proteome</keyword>
<dbReference type="RefSeq" id="WP_008620318.1">
    <property type="nucleotide sequence ID" value="NZ_AONQ01000063.1"/>
</dbReference>
<organism evidence="1 2">
    <name type="scientific">Paramagnetospirillum caucaseum</name>
    <dbReference type="NCBI Taxonomy" id="1244869"/>
    <lineage>
        <taxon>Bacteria</taxon>
        <taxon>Pseudomonadati</taxon>
        <taxon>Pseudomonadota</taxon>
        <taxon>Alphaproteobacteria</taxon>
        <taxon>Rhodospirillales</taxon>
        <taxon>Magnetospirillaceae</taxon>
        <taxon>Paramagnetospirillum</taxon>
    </lineage>
</organism>
<name>M3A7M7_9PROT</name>
<dbReference type="Proteomes" id="UP000011744">
    <property type="component" value="Unassembled WGS sequence"/>
</dbReference>
<evidence type="ECO:0008006" key="3">
    <source>
        <dbReference type="Google" id="ProtNLM"/>
    </source>
</evidence>
<protein>
    <recommendedName>
        <fullName evidence="3">NurA domain-containing protein</fullName>
    </recommendedName>
</protein>
<sequence>MSDGKPQELVIVRSLAESDLGLFAAHRANLRGRQRAININASVAERLLSPERFEAGDTMLDCICTFGDVEIREKRRLNKSQKNWRLGGAKIEGEAFARLDCKDFMLIRSPAGNDGSYPVTITFIARVHDPLVHAGLASCVERVLESSMAICEEGTPRFETIARYCPTPPAPIPPELPSVQVRRPTTVPPMPRQTAPEHPSRKRTIREKLREPHILERMLKVAGDLSAPAQLRFMETVEQLASQLREVLLETGGIIRVEKDHPALWKAVAGRPIGFVDGGLANLSMLGSAPVAARVGGYVVTPGERGPARERFTVLKQLIDELYSHVDGGVYQDTFPDIGALRDAARISIEAAGAVRMVCEQPDIAWVMLHGSLVNPVSRYTDVMKDGAIHNSFPDFSDSALAELLPPETGPLKGRDRNFISVHLRQLQALQQSQAVVCGVVERESTTSTVSGAVLNSLDDHAIRDVLPLPPDAWKKWFRNALDPSDSGDDMEGQRITDSLLFRCVLEPGEALLPVAIDRNIMRKAPLAWQDVIVNYPKPVASYLMVTEWTAPIRIEMFAKDVERFRETAALIMHCALLLPNYAFPVGLDIVDKFARIPDWMSRPVNTRTAVLALKSALDEGDTRLFDSLRRMLCGSGREWLLRPGIFK</sequence>
<proteinExistence type="predicted"/>